<dbReference type="InterPro" id="IPR003593">
    <property type="entry name" value="AAA+_ATPase"/>
</dbReference>
<evidence type="ECO:0000313" key="4">
    <source>
        <dbReference type="Proteomes" id="UP000298030"/>
    </source>
</evidence>
<dbReference type="Gene3D" id="3.40.50.300">
    <property type="entry name" value="P-loop containing nucleotide triphosphate hydrolases"/>
    <property type="match status" value="1"/>
</dbReference>
<reference evidence="3 4" key="1">
    <citation type="journal article" date="2019" name="Nat. Ecol. Evol.">
        <title>Megaphylogeny resolves global patterns of mushroom evolution.</title>
        <authorList>
            <person name="Varga T."/>
            <person name="Krizsan K."/>
            <person name="Foldi C."/>
            <person name="Dima B."/>
            <person name="Sanchez-Garcia M."/>
            <person name="Sanchez-Ramirez S."/>
            <person name="Szollosi G.J."/>
            <person name="Szarkandi J.G."/>
            <person name="Papp V."/>
            <person name="Albert L."/>
            <person name="Andreopoulos W."/>
            <person name="Angelini C."/>
            <person name="Antonin V."/>
            <person name="Barry K.W."/>
            <person name="Bougher N.L."/>
            <person name="Buchanan P."/>
            <person name="Buyck B."/>
            <person name="Bense V."/>
            <person name="Catcheside P."/>
            <person name="Chovatia M."/>
            <person name="Cooper J."/>
            <person name="Damon W."/>
            <person name="Desjardin D."/>
            <person name="Finy P."/>
            <person name="Geml J."/>
            <person name="Haridas S."/>
            <person name="Hughes K."/>
            <person name="Justo A."/>
            <person name="Karasinski D."/>
            <person name="Kautmanova I."/>
            <person name="Kiss B."/>
            <person name="Kocsube S."/>
            <person name="Kotiranta H."/>
            <person name="LaButti K.M."/>
            <person name="Lechner B.E."/>
            <person name="Liimatainen K."/>
            <person name="Lipzen A."/>
            <person name="Lukacs Z."/>
            <person name="Mihaltcheva S."/>
            <person name="Morgado L.N."/>
            <person name="Niskanen T."/>
            <person name="Noordeloos M.E."/>
            <person name="Ohm R.A."/>
            <person name="Ortiz-Santana B."/>
            <person name="Ovrebo C."/>
            <person name="Racz N."/>
            <person name="Riley R."/>
            <person name="Savchenko A."/>
            <person name="Shiryaev A."/>
            <person name="Soop K."/>
            <person name="Spirin V."/>
            <person name="Szebenyi C."/>
            <person name="Tomsovsky M."/>
            <person name="Tulloss R.E."/>
            <person name="Uehling J."/>
            <person name="Grigoriev I.V."/>
            <person name="Vagvolgyi C."/>
            <person name="Papp T."/>
            <person name="Martin F.M."/>
            <person name="Miettinen O."/>
            <person name="Hibbett D.S."/>
            <person name="Nagy L.G."/>
        </authorList>
    </citation>
    <scope>NUCLEOTIDE SEQUENCE [LARGE SCALE GENOMIC DNA]</scope>
    <source>
        <strain evidence="3 4">FP101781</strain>
    </source>
</reference>
<dbReference type="SUPFAM" id="SSF52540">
    <property type="entry name" value="P-loop containing nucleoside triphosphate hydrolases"/>
    <property type="match status" value="1"/>
</dbReference>
<dbReference type="PANTHER" id="PTHR37096:SF1">
    <property type="entry name" value="AAA+ ATPASE DOMAIN-CONTAINING PROTEIN"/>
    <property type="match status" value="1"/>
</dbReference>
<dbReference type="OrthoDB" id="2150628at2759"/>
<evidence type="ECO:0000313" key="3">
    <source>
        <dbReference type="EMBL" id="TEB25526.1"/>
    </source>
</evidence>
<accession>A0A4Y7SUI7</accession>
<evidence type="ECO:0000259" key="2">
    <source>
        <dbReference type="SMART" id="SM00382"/>
    </source>
</evidence>
<dbReference type="SMART" id="SM00382">
    <property type="entry name" value="AAA"/>
    <property type="match status" value="1"/>
</dbReference>
<organism evidence="3 4">
    <name type="scientific">Coprinellus micaceus</name>
    <name type="common">Glistening ink-cap mushroom</name>
    <name type="synonym">Coprinus micaceus</name>
    <dbReference type="NCBI Taxonomy" id="71717"/>
    <lineage>
        <taxon>Eukaryota</taxon>
        <taxon>Fungi</taxon>
        <taxon>Dikarya</taxon>
        <taxon>Basidiomycota</taxon>
        <taxon>Agaricomycotina</taxon>
        <taxon>Agaricomycetes</taxon>
        <taxon>Agaricomycetidae</taxon>
        <taxon>Agaricales</taxon>
        <taxon>Agaricineae</taxon>
        <taxon>Psathyrellaceae</taxon>
        <taxon>Coprinellus</taxon>
    </lineage>
</organism>
<gene>
    <name evidence="3" type="ORF">FA13DRAFT_1738243</name>
</gene>
<dbReference type="PANTHER" id="PTHR37096">
    <property type="entry name" value="YALI0E33429P"/>
    <property type="match status" value="1"/>
</dbReference>
<dbReference type="Proteomes" id="UP000298030">
    <property type="component" value="Unassembled WGS sequence"/>
</dbReference>
<feature type="domain" description="AAA+ ATPase" evidence="2">
    <location>
        <begin position="47"/>
        <end position="356"/>
    </location>
</feature>
<feature type="region of interest" description="Disordered" evidence="1">
    <location>
        <begin position="583"/>
        <end position="612"/>
    </location>
</feature>
<sequence length="795" mass="88325">MLDEARQEIQETRERSQIRPTHTFSRLPGFFPRRHEMQAIKRALEGEPSFTVLFGAPSVGKTALLREILSHPRYHVLHFDLRISGFTDLESLYTSLSVQMEGYFEELSKRGGWYEEGSSEPIPLQEWEVKAEGWDAFEGDAFGFKHDRINVQRRTGGADGEGKGEVKPSDIARLMELFQSSLLRYREFEPRDTSGMSKQKFGHFRGGSQNTTEATVVGEGSQASGSVNRRWFLSRRKHQVVSPDPFIDPEPVQAVNEERRKKRVKRVPVLFFDEAHKLPDLIPSAQTMRILMDSTLVLTKQDRLCHVVHATSDPFYQGWLSRVGVLWYCKLISIGDLSKGEMRAYFRDRVLPRLSTLPQNARRLDFEGLYEAFGGKVAHWYDFVTDYVNSGGTINVKQCSHFLQSHALLNLHIIHSSQAPGGGFESPSAANPSGSVHNTANMSTEAHRASPETFLHPSLGAAGFRMYQAGTNPTQSNLSYGMLGSSASPLIASFTPYAGVGAVPEFTPMQLLKVMSRFTTGGVMYLPYFHLCRELGAKAVDGMIRGKVVDVKWTDGIPGAVDASRRPISVAVTAATANGNVNPAANLSSQAQPNLSASPSYAPMQHPEAGASSTILRPMQAPSIQQHPQSSLISNGTVTATNIMSGSTTAVNFSNASHQHLVPPAPLSSMPAHPPPVFTEEDQGSAADVMVPMSPDEIVEQQRSFVQQETPQPQYHHVLPQHMNHQPPPPPFQQHYADEYDEIVEDMEDEEEEVIGPKLFPVSPIMRFAMREVIKEYEDDRSVSEYASLSDVDEY</sequence>
<dbReference type="InterPro" id="IPR027417">
    <property type="entry name" value="P-loop_NTPase"/>
</dbReference>
<proteinExistence type="predicted"/>
<name>A0A4Y7SUI7_COPMI</name>
<keyword evidence="4" id="KW-1185">Reference proteome</keyword>
<evidence type="ECO:0000256" key="1">
    <source>
        <dbReference type="SAM" id="MobiDB-lite"/>
    </source>
</evidence>
<dbReference type="InterPro" id="IPR051667">
    <property type="entry name" value="Archaeal_ATPase_domain"/>
</dbReference>
<feature type="compositionally biased region" description="Polar residues" evidence="1">
    <location>
        <begin position="587"/>
        <end position="599"/>
    </location>
</feature>
<dbReference type="AlphaFoldDB" id="A0A4Y7SUI7"/>
<dbReference type="EMBL" id="QPFP01000056">
    <property type="protein sequence ID" value="TEB25526.1"/>
    <property type="molecule type" value="Genomic_DNA"/>
</dbReference>
<comment type="caution">
    <text evidence="3">The sequence shown here is derived from an EMBL/GenBank/DDBJ whole genome shotgun (WGS) entry which is preliminary data.</text>
</comment>
<dbReference type="STRING" id="71717.A0A4Y7SUI7"/>
<protein>
    <recommendedName>
        <fullName evidence="2">AAA+ ATPase domain-containing protein</fullName>
    </recommendedName>
</protein>